<evidence type="ECO:0000313" key="1">
    <source>
        <dbReference type="EMBL" id="MFC3577440.1"/>
    </source>
</evidence>
<accession>A0ABV7SMT9</accession>
<organism evidence="1 2">
    <name type="scientific">Streptomyces yaanensis</name>
    <dbReference type="NCBI Taxonomy" id="1142239"/>
    <lineage>
        <taxon>Bacteria</taxon>
        <taxon>Bacillati</taxon>
        <taxon>Actinomycetota</taxon>
        <taxon>Actinomycetes</taxon>
        <taxon>Kitasatosporales</taxon>
        <taxon>Streptomycetaceae</taxon>
        <taxon>Streptomyces</taxon>
    </lineage>
</organism>
<dbReference type="Proteomes" id="UP001595701">
    <property type="component" value="Unassembled WGS sequence"/>
</dbReference>
<sequence length="61" mass="6830">MDDQKQLQQDAAAVQDRIARQQTKVADMQTTLGAMAAEQYRDGGIDPSVQLRARADRRRGK</sequence>
<reference evidence="2" key="1">
    <citation type="journal article" date="2019" name="Int. J. Syst. Evol. Microbiol.">
        <title>The Global Catalogue of Microorganisms (GCM) 10K type strain sequencing project: providing services to taxonomists for standard genome sequencing and annotation.</title>
        <authorList>
            <consortium name="The Broad Institute Genomics Platform"/>
            <consortium name="The Broad Institute Genome Sequencing Center for Infectious Disease"/>
            <person name="Wu L."/>
            <person name="Ma J."/>
        </authorList>
    </citation>
    <scope>NUCLEOTIDE SEQUENCE [LARGE SCALE GENOMIC DNA]</scope>
    <source>
        <strain evidence="2">CGMCC 4.7035</strain>
    </source>
</reference>
<keyword evidence="2" id="KW-1185">Reference proteome</keyword>
<evidence type="ECO:0000313" key="2">
    <source>
        <dbReference type="Proteomes" id="UP001595701"/>
    </source>
</evidence>
<protein>
    <submittedName>
        <fullName evidence="1">Uncharacterized protein</fullName>
    </submittedName>
</protein>
<gene>
    <name evidence="1" type="ORF">ACFOZ0_30055</name>
</gene>
<dbReference type="EMBL" id="JBHRWR010000033">
    <property type="protein sequence ID" value="MFC3577440.1"/>
    <property type="molecule type" value="Genomic_DNA"/>
</dbReference>
<proteinExistence type="predicted"/>
<dbReference type="RefSeq" id="WP_310773450.1">
    <property type="nucleotide sequence ID" value="NZ_JBHRWR010000033.1"/>
</dbReference>
<name>A0ABV7SMT9_9ACTN</name>
<comment type="caution">
    <text evidence="1">The sequence shown here is derived from an EMBL/GenBank/DDBJ whole genome shotgun (WGS) entry which is preliminary data.</text>
</comment>